<dbReference type="RefSeq" id="YP_009807129.1">
    <property type="nucleotide sequence ID" value="NC_048021.1"/>
</dbReference>
<dbReference type="Proteomes" id="UP000257597">
    <property type="component" value="Segment"/>
</dbReference>
<proteinExistence type="predicted"/>
<feature type="compositionally biased region" description="Basic and acidic residues" evidence="1">
    <location>
        <begin position="101"/>
        <end position="123"/>
    </location>
</feature>
<evidence type="ECO:0000313" key="2">
    <source>
        <dbReference type="EMBL" id="AXH70403.1"/>
    </source>
</evidence>
<evidence type="ECO:0008006" key="4">
    <source>
        <dbReference type="Google" id="ProtNLM"/>
    </source>
</evidence>
<evidence type="ECO:0000313" key="3">
    <source>
        <dbReference type="Proteomes" id="UP000257597"/>
    </source>
</evidence>
<sequence>MSDTSQVTDNQEAQAAAAAAEAADEQAQNAGADNQGGDGDDAPVTSNGKPFAMANGKSLGYPAETPWREMEPEEQTAYWMHQSKGWQRKAQNGEGSEESEELTRLRTENQQLKDSKLTDEQRESAQALDAAKQAGVEEAEAHYKPLLRNLLLENIATGVIGDAKAKKWAPTVDKGAFLDDAGELDGAAVLAHLRDIYGEENTSKPPIPGTYQQAGQFQPGGKTRPNHIAQSDSQLAKRFPDAK</sequence>
<reference evidence="3" key="1">
    <citation type="submission" date="2018-07" db="EMBL/GenBank/DDBJ databases">
        <authorList>
            <person name="Quirk P.G."/>
            <person name="Krulwich T.A."/>
        </authorList>
    </citation>
    <scope>NUCLEOTIDE SEQUENCE [LARGE SCALE GENOMIC DNA]</scope>
</reference>
<organism evidence="2 3">
    <name type="scientific">Gordonia phage Daredevil</name>
    <dbReference type="NCBI Taxonomy" id="2283286"/>
    <lineage>
        <taxon>Viruses</taxon>
        <taxon>Duplodnaviria</taxon>
        <taxon>Heunggongvirae</taxon>
        <taxon>Uroviricota</taxon>
        <taxon>Caudoviricetes</taxon>
        <taxon>Daredevilvirus</taxon>
        <taxon>Daredevilvirus daredevil</taxon>
    </lineage>
</organism>
<evidence type="ECO:0000256" key="1">
    <source>
        <dbReference type="SAM" id="MobiDB-lite"/>
    </source>
</evidence>
<name>A0A345MIM2_9CAUD</name>
<dbReference type="GeneID" id="54998006"/>
<dbReference type="KEGG" id="vg:54998006"/>
<gene>
    <name evidence="2" type="primary">15</name>
    <name evidence="2" type="ORF">SEA_DAREDEVIL_15</name>
</gene>
<keyword evidence="3" id="KW-1185">Reference proteome</keyword>
<feature type="region of interest" description="Disordered" evidence="1">
    <location>
        <begin position="199"/>
        <end position="243"/>
    </location>
</feature>
<dbReference type="EMBL" id="MH590603">
    <property type="protein sequence ID" value="AXH70403.1"/>
    <property type="molecule type" value="Genomic_DNA"/>
</dbReference>
<accession>A0A345MIM2</accession>
<feature type="compositionally biased region" description="Low complexity" evidence="1">
    <location>
        <begin position="9"/>
        <end position="35"/>
    </location>
</feature>
<feature type="region of interest" description="Disordered" evidence="1">
    <location>
        <begin position="1"/>
        <end position="137"/>
    </location>
</feature>
<protein>
    <recommendedName>
        <fullName evidence="4">Scaffolding protein</fullName>
    </recommendedName>
</protein>